<evidence type="ECO:0000256" key="5">
    <source>
        <dbReference type="ARBA" id="ARBA00023002"/>
    </source>
</evidence>
<dbReference type="InterPro" id="IPR036318">
    <property type="entry name" value="FAD-bd_PCMH-like_sf"/>
</dbReference>
<organism evidence="7 8">
    <name type="scientific">Sphaeroforma arctica JP610</name>
    <dbReference type="NCBI Taxonomy" id="667725"/>
    <lineage>
        <taxon>Eukaryota</taxon>
        <taxon>Ichthyosporea</taxon>
        <taxon>Ichthyophonida</taxon>
        <taxon>Sphaeroforma</taxon>
    </lineage>
</organism>
<dbReference type="EMBL" id="KQ242674">
    <property type="protein sequence ID" value="KNC77634.1"/>
    <property type="molecule type" value="Genomic_DNA"/>
</dbReference>
<dbReference type="OrthoDB" id="2151789at2759"/>
<keyword evidence="6" id="KW-0732">Signal</keyword>
<evidence type="ECO:0000256" key="6">
    <source>
        <dbReference type="SAM" id="SignalP"/>
    </source>
</evidence>
<comment type="similarity">
    <text evidence="2">Belongs to the oxygen-dependent FAD-linked oxidoreductase family.</text>
</comment>
<feature type="signal peptide" evidence="6">
    <location>
        <begin position="1"/>
        <end position="19"/>
    </location>
</feature>
<dbReference type="SUPFAM" id="SSF56176">
    <property type="entry name" value="FAD-binding/transporter-associated domain-like"/>
    <property type="match status" value="1"/>
</dbReference>
<dbReference type="GO" id="GO:0016491">
    <property type="term" value="F:oxidoreductase activity"/>
    <property type="evidence" value="ECO:0007669"/>
    <property type="project" value="UniProtKB-KW"/>
</dbReference>
<reference evidence="7 8" key="1">
    <citation type="submission" date="2011-02" db="EMBL/GenBank/DDBJ databases">
        <title>The Genome Sequence of Sphaeroforma arctica JP610.</title>
        <authorList>
            <consortium name="The Broad Institute Genome Sequencing Platform"/>
            <person name="Russ C."/>
            <person name="Cuomo C."/>
            <person name="Young S.K."/>
            <person name="Zeng Q."/>
            <person name="Gargeya S."/>
            <person name="Alvarado L."/>
            <person name="Berlin A."/>
            <person name="Chapman S.B."/>
            <person name="Chen Z."/>
            <person name="Freedman E."/>
            <person name="Gellesch M."/>
            <person name="Goldberg J."/>
            <person name="Griggs A."/>
            <person name="Gujja S."/>
            <person name="Heilman E."/>
            <person name="Heiman D."/>
            <person name="Howarth C."/>
            <person name="Mehta T."/>
            <person name="Neiman D."/>
            <person name="Pearson M."/>
            <person name="Roberts A."/>
            <person name="Saif S."/>
            <person name="Shea T."/>
            <person name="Shenoy N."/>
            <person name="Sisk P."/>
            <person name="Stolte C."/>
            <person name="Sykes S."/>
            <person name="White J."/>
            <person name="Yandava C."/>
            <person name="Burger G."/>
            <person name="Gray M.W."/>
            <person name="Holland P.W.H."/>
            <person name="King N."/>
            <person name="Lang F.B.F."/>
            <person name="Roger A.J."/>
            <person name="Ruiz-Trillo I."/>
            <person name="Haas B."/>
            <person name="Nusbaum C."/>
            <person name="Birren B."/>
        </authorList>
    </citation>
    <scope>NUCLEOTIDE SEQUENCE [LARGE SCALE GENOMIC DNA]</scope>
    <source>
        <strain evidence="7 8">JP610</strain>
    </source>
</reference>
<protein>
    <recommendedName>
        <fullName evidence="9">FAD-binding PCMH-type domain-containing protein</fullName>
    </recommendedName>
</protein>
<dbReference type="PANTHER" id="PTHR42973:SF39">
    <property type="entry name" value="FAD-BINDING PCMH-TYPE DOMAIN-CONTAINING PROTEIN"/>
    <property type="match status" value="1"/>
</dbReference>
<dbReference type="InterPro" id="IPR050416">
    <property type="entry name" value="FAD-linked_Oxidoreductase"/>
</dbReference>
<dbReference type="Gene3D" id="3.30.465.10">
    <property type="match status" value="1"/>
</dbReference>
<evidence type="ECO:0000256" key="2">
    <source>
        <dbReference type="ARBA" id="ARBA00005466"/>
    </source>
</evidence>
<proteinExistence type="inferred from homology"/>
<feature type="chain" id="PRO_5005538835" description="FAD-binding PCMH-type domain-containing protein" evidence="6">
    <location>
        <begin position="20"/>
        <end position="359"/>
    </location>
</feature>
<dbReference type="RefSeq" id="XP_014151536.1">
    <property type="nucleotide sequence ID" value="XM_014296061.1"/>
</dbReference>
<evidence type="ECO:0000256" key="3">
    <source>
        <dbReference type="ARBA" id="ARBA00022630"/>
    </source>
</evidence>
<dbReference type="AlphaFoldDB" id="A0A0L0FLI2"/>
<keyword evidence="5" id="KW-0560">Oxidoreductase</keyword>
<evidence type="ECO:0000256" key="4">
    <source>
        <dbReference type="ARBA" id="ARBA00022827"/>
    </source>
</evidence>
<dbReference type="GeneID" id="25910410"/>
<dbReference type="Gene3D" id="3.30.43.10">
    <property type="entry name" value="Uridine Diphospho-n-acetylenolpyruvylglucosamine Reductase, domain 2"/>
    <property type="match status" value="1"/>
</dbReference>
<comment type="cofactor">
    <cofactor evidence="1">
        <name>FAD</name>
        <dbReference type="ChEBI" id="CHEBI:57692"/>
    </cofactor>
</comment>
<dbReference type="GO" id="GO:0050660">
    <property type="term" value="F:flavin adenine dinucleotide binding"/>
    <property type="evidence" value="ECO:0007669"/>
    <property type="project" value="InterPro"/>
</dbReference>
<evidence type="ECO:0000313" key="8">
    <source>
        <dbReference type="Proteomes" id="UP000054560"/>
    </source>
</evidence>
<accession>A0A0L0FLI2</accession>
<name>A0A0L0FLI2_9EUKA</name>
<evidence type="ECO:0008006" key="9">
    <source>
        <dbReference type="Google" id="ProtNLM"/>
    </source>
</evidence>
<dbReference type="Proteomes" id="UP000054560">
    <property type="component" value="Unassembled WGS sequence"/>
</dbReference>
<dbReference type="InterPro" id="IPR016169">
    <property type="entry name" value="FAD-bd_PCMH_sub2"/>
</dbReference>
<dbReference type="InterPro" id="IPR016167">
    <property type="entry name" value="FAD-bd_PCMH_sub1"/>
</dbReference>
<keyword evidence="8" id="KW-1185">Reference proteome</keyword>
<dbReference type="PANTHER" id="PTHR42973">
    <property type="entry name" value="BINDING OXIDOREDUCTASE, PUTATIVE (AFU_ORTHOLOGUE AFUA_1G17690)-RELATED"/>
    <property type="match status" value="1"/>
</dbReference>
<gene>
    <name evidence="7" type="ORF">SARC_09906</name>
</gene>
<keyword evidence="4" id="KW-0274">FAD</keyword>
<evidence type="ECO:0000256" key="1">
    <source>
        <dbReference type="ARBA" id="ARBA00001974"/>
    </source>
</evidence>
<keyword evidence="3" id="KW-0285">Flavoprotein</keyword>
<evidence type="ECO:0000313" key="7">
    <source>
        <dbReference type="EMBL" id="KNC77634.1"/>
    </source>
</evidence>
<sequence length="359" mass="40307">MSYRSIIVALTCYLHVSVAEPACDPASIAASQVVLQTSASEYDGARTQWASSMGSQSESDAMLKPSDVLFCQSEDEVLDTINFAHECDYKLSIRRGGHKYVRMELNSRNKFLTKSYGLGMDHVSNFRLATANGEILDVNATNHLDLYKAVFGGSPGSWTGIDGGTGPEQYLKAFTDIEAPFHNMSISLPAIFAIKFLTTDFDQGEFHFAEIVATEMDQPLLIPDYYTSMQLQNDSGTGPGSQMNRNTGMNSYPLRDMMIILVDWHFFLDEEASEGVKVTTANAWIQPEADSMWMVTDTSNAQEADIKDLWKRYYPNADWFEWLQDVKLRVDPYDLFHTDMTILVSEPRATGRRAKDIQP</sequence>